<dbReference type="EMBL" id="CP056030">
    <property type="protein sequence ID" value="QKZ05624.1"/>
    <property type="molecule type" value="Genomic_DNA"/>
</dbReference>
<dbReference type="PANTHER" id="PTHR23150">
    <property type="entry name" value="SULFATASE MODIFYING FACTOR 1, 2"/>
    <property type="match status" value="1"/>
</dbReference>
<sequence>MNLAQRLCLWRARCQARGADEALYRVAGQPVALADGYVPLLLDYTHEDRAAKGLRAFVADQQKGPPVYFSAAQLVDEAPLLLLHGPAGSGKSTLARHLLRHLARDEAVLPVYHQVTAPVTLSSLLAEEGGLALAALEAGYTVTLIIDGAEHWQAETFFNQAAPYVMAFPRLRMLLLGRSEPCREWGLAAQWQRHGLLPLQAEQRRAFIAQRWPALAESFAARGDAHLLSRPAAFALALGVGDAPGELALAERGARAAGDTTLLRSRYVQDLLSVGRWRGADGPVLAAHLRREPQRWAEPLLYLAQERLRAGVPVDDLISALPAAGAAGLLLACALHQQVPAPSAAARQTLLAALRVMVETAREPLASRVSAAQWLARWGDPRDLQALVEVPAGTLTLGSLRHANSAPVSQMPMAAYRIGRSPVCNRDYLAFVAATGRPWRSEQGRLPERANAPAVDLTWHDAMAYCAWLTAQWRAQGRIAATDTVCLPSEPQWEYAARGPQPESVEADVYPWAGPWAPDHGNGEEAALNDTCAVGLFPAGRSPWGCDDLCGQVWEWTTTLWGEDMATPRFAYPYAEDGREAPDAPAEVRRVLRGGCFSSPAWKACCTYRGSLEPEGYWRGNGFRVVVNAG</sequence>
<dbReference type="GO" id="GO:0120147">
    <property type="term" value="F:formylglycine-generating oxidase activity"/>
    <property type="evidence" value="ECO:0007669"/>
    <property type="project" value="TreeGrafter"/>
</dbReference>
<dbReference type="AlphaFoldDB" id="A0A7D5H889"/>
<dbReference type="PANTHER" id="PTHR23150:SF19">
    <property type="entry name" value="FORMYLGLYCINE-GENERATING ENZYME"/>
    <property type="match status" value="1"/>
</dbReference>
<evidence type="ECO:0000313" key="2">
    <source>
        <dbReference type="EMBL" id="QKZ05624.1"/>
    </source>
</evidence>
<dbReference type="InterPro" id="IPR003593">
    <property type="entry name" value="AAA+_ATPase"/>
</dbReference>
<reference evidence="2 3" key="1">
    <citation type="submission" date="2020-06" db="EMBL/GenBank/DDBJ databases">
        <title>Pseudomonas eucalypticola sp. nov., an endophyte of Eucalyptus dunnii leaves with biocontrol ability of eucalyptus leaf blight.</title>
        <authorList>
            <person name="Liu Y."/>
            <person name="Song Z."/>
            <person name="Zeng H."/>
            <person name="Lu M."/>
            <person name="Wang X."/>
            <person name="Lian X."/>
            <person name="Zhang Q."/>
        </authorList>
    </citation>
    <scope>NUCLEOTIDE SEQUENCE [LARGE SCALE GENOMIC DNA]</scope>
    <source>
        <strain evidence="2 3">NP-1</strain>
    </source>
</reference>
<dbReference type="InterPro" id="IPR005532">
    <property type="entry name" value="SUMF_dom"/>
</dbReference>
<dbReference type="Pfam" id="PF03781">
    <property type="entry name" value="FGE-sulfatase"/>
    <property type="match status" value="1"/>
</dbReference>
<proteinExistence type="predicted"/>
<dbReference type="InterPro" id="IPR027417">
    <property type="entry name" value="P-loop_NTPase"/>
</dbReference>
<dbReference type="InterPro" id="IPR016187">
    <property type="entry name" value="CTDL_fold"/>
</dbReference>
<dbReference type="InterPro" id="IPR042095">
    <property type="entry name" value="SUMF_sf"/>
</dbReference>
<evidence type="ECO:0000313" key="3">
    <source>
        <dbReference type="Proteomes" id="UP000509568"/>
    </source>
</evidence>
<name>A0A7D5H889_9PSED</name>
<accession>A0A7D5H889</accession>
<protein>
    <submittedName>
        <fullName evidence="2">SUMF1/EgtB/PvdO family nonheme iron enzyme</fullName>
    </submittedName>
</protein>
<organism evidence="2 3">
    <name type="scientific">Pseudomonas eucalypticola</name>
    <dbReference type="NCBI Taxonomy" id="2599595"/>
    <lineage>
        <taxon>Bacteria</taxon>
        <taxon>Pseudomonadati</taxon>
        <taxon>Pseudomonadota</taxon>
        <taxon>Gammaproteobacteria</taxon>
        <taxon>Pseudomonadales</taxon>
        <taxon>Pseudomonadaceae</taxon>
        <taxon>Pseudomonas</taxon>
    </lineage>
</organism>
<dbReference type="Gene3D" id="3.40.50.300">
    <property type="entry name" value="P-loop containing nucleotide triphosphate hydrolases"/>
    <property type="match status" value="1"/>
</dbReference>
<dbReference type="SUPFAM" id="SSF56436">
    <property type="entry name" value="C-type lectin-like"/>
    <property type="match status" value="1"/>
</dbReference>
<dbReference type="Proteomes" id="UP000509568">
    <property type="component" value="Chromosome"/>
</dbReference>
<dbReference type="RefSeq" id="WP_176571385.1">
    <property type="nucleotide sequence ID" value="NZ_CP056030.1"/>
</dbReference>
<gene>
    <name evidence="2" type="ORF">HWQ56_18210</name>
</gene>
<dbReference type="KEGG" id="pez:HWQ56_18210"/>
<dbReference type="Gene3D" id="3.90.1580.10">
    <property type="entry name" value="paralog of FGE (formylglycine-generating enzyme)"/>
    <property type="match status" value="1"/>
</dbReference>
<feature type="domain" description="AAA+ ATPase" evidence="1">
    <location>
        <begin position="77"/>
        <end position="307"/>
    </location>
</feature>
<dbReference type="InterPro" id="IPR051043">
    <property type="entry name" value="Sulfatase_Mod_Factor_Kinase"/>
</dbReference>
<keyword evidence="3" id="KW-1185">Reference proteome</keyword>
<dbReference type="SMART" id="SM00382">
    <property type="entry name" value="AAA"/>
    <property type="match status" value="1"/>
</dbReference>
<evidence type="ECO:0000259" key="1">
    <source>
        <dbReference type="SMART" id="SM00382"/>
    </source>
</evidence>
<dbReference type="SUPFAM" id="SSF52540">
    <property type="entry name" value="P-loop containing nucleoside triphosphate hydrolases"/>
    <property type="match status" value="1"/>
</dbReference>